<evidence type="ECO:0000256" key="1">
    <source>
        <dbReference type="SAM" id="MobiDB-lite"/>
    </source>
</evidence>
<name>A0AAV9SQ10_9TELE</name>
<evidence type="ECO:0008006" key="4">
    <source>
        <dbReference type="Google" id="ProtNLM"/>
    </source>
</evidence>
<dbReference type="EMBL" id="JAHHUM010000029">
    <property type="protein sequence ID" value="KAK5623449.1"/>
    <property type="molecule type" value="Genomic_DNA"/>
</dbReference>
<dbReference type="Proteomes" id="UP001311232">
    <property type="component" value="Unassembled WGS sequence"/>
</dbReference>
<dbReference type="PANTHER" id="PTHR16155:SF18">
    <property type="entry name" value="STERILE ALPHA MOTIF DOMAIN-CONTAINING PROTEIN 9-LIKE"/>
    <property type="match status" value="1"/>
</dbReference>
<keyword evidence="3" id="KW-1185">Reference proteome</keyword>
<comment type="caution">
    <text evidence="2">The sequence shown here is derived from an EMBL/GenBank/DDBJ whole genome shotgun (WGS) entry which is preliminary data.</text>
</comment>
<evidence type="ECO:0000313" key="2">
    <source>
        <dbReference type="EMBL" id="KAK5623449.1"/>
    </source>
</evidence>
<feature type="compositionally biased region" description="Acidic residues" evidence="1">
    <location>
        <begin position="864"/>
        <end position="880"/>
    </location>
</feature>
<dbReference type="PANTHER" id="PTHR16155">
    <property type="entry name" value="DED DOMAIN-CONTAINING PROTEIN"/>
    <property type="match status" value="1"/>
</dbReference>
<organism evidence="2 3">
    <name type="scientific">Crenichthys baileyi</name>
    <name type="common">White River springfish</name>
    <dbReference type="NCBI Taxonomy" id="28760"/>
    <lineage>
        <taxon>Eukaryota</taxon>
        <taxon>Metazoa</taxon>
        <taxon>Chordata</taxon>
        <taxon>Craniata</taxon>
        <taxon>Vertebrata</taxon>
        <taxon>Euteleostomi</taxon>
        <taxon>Actinopterygii</taxon>
        <taxon>Neopterygii</taxon>
        <taxon>Teleostei</taxon>
        <taxon>Neoteleostei</taxon>
        <taxon>Acanthomorphata</taxon>
        <taxon>Ovalentaria</taxon>
        <taxon>Atherinomorphae</taxon>
        <taxon>Cyprinodontiformes</taxon>
        <taxon>Goodeidae</taxon>
        <taxon>Crenichthys</taxon>
    </lineage>
</organism>
<proteinExistence type="predicted"/>
<reference evidence="2 3" key="1">
    <citation type="submission" date="2021-06" db="EMBL/GenBank/DDBJ databases">
        <authorList>
            <person name="Palmer J.M."/>
        </authorList>
    </citation>
    <scope>NUCLEOTIDE SEQUENCE [LARGE SCALE GENOMIC DNA]</scope>
    <source>
        <strain evidence="2 3">MEX-2019</strain>
        <tissue evidence="2">Muscle</tissue>
    </source>
</reference>
<accession>A0AAV9SQ10</accession>
<sequence length="1293" mass="151089">MKDGEKIPREDSLMLRSSSLLNETTELWPETTAKPQPESPQITVEIKNEALLVTRDILEEINQRELARQLERSMGLLEQPCLPRDIMKKEANQGDKLKTLITCGGNTLDSYDRFVIVVNKSSPEQIQYLHFLSKLKLFCVLDFDPDSVALGGLCHSYRESRVANLHLPSQFQGQTETVIKELNLYLQTSWVFCNGRHDLDGNLNNELDYRNWLRKTCRDVEQLISFICNPDVFLNGRCLIIFLLLSPVDTEKDPVLDTYKSFIKHTEECNIISICESQTTYLKWRELIKEKCDFDIEHLSINELTLSEINGTIMGLGPVTQSSARLLPSSGSSAVVLKQKDEDLLTALDVLCLNQCENIYDESSSEFHDFRITVEEEFYRGAKVRWWNFYFCDKDMEKPFIKRDKYEHVKKMIRSQRTHSSNTCVLVTLFHDPGCGGTTLAMHVMWDLRQEFRCAVLKDNMVPKTEVANQVRRLMKLESEKPSPVLLMVDDSKETENPFDLLNCIRQAVEDLSVVNLDDAQNCKVIILNCVRSHNPVEQYRRHNQTQSQLLTAKLKPQEQKEFEKKLKELKETHDKPENFYSFMFMKNNFDRKYTENLAHNTLENFDFSTKKAKLFSFLALLNTYVAKSEIALSLCEDFFQMKMFHWKEDSVLDRMKPYSNFLIIDSVDEWGGYKGVRILHHAIASACLEELERSYSLKVSDIVTEILHYDLFFSVRVVKQRLMLSIQRMLIERQLKKDGEEREPFSPLVNKIHSQQGRQTVQEIFVKASSRFETSLSIPQALARYLYINVRDFPEAIKWAEKAKNINENPYTVDTIGQIHKSNLRSNIEKEKLNTSHNPEDLHKNTEIAKNGWKAFRRAQELSDVENETEEEAPDDDSEDYPRKSYNIKGYVSILEISFLVFEILSRLPFFEKHDPLKKHYLKSFLKGGIPISNVHRENSNINSRYIEIIREHELFLLKLKSEVKEIFDFLNSYFTYIKQNSELDTLNHRIVSDHFKKYVDLFCETPDERRKEQENKTNLNLKLDVEERKRFLERNQADTFSGILQYLDKPAEETERITECYSFLLQNTVNERHFKTKINYIMSNIVLYHLKARSKHVKKYRDLCALLKEVLQEVGLRHPFPDPYFLALLLFWPNPTEEPSDIAKFVTAIRKSSHKHLSKLFQKRSTIAYFYLGKEEGLERLFSKPSLDKCFLPKMNRDVLAQLWWNGDIFKEEALISRLYRVRGTVERGEVYANYGKQKILYIAAELLQRRIHSPDLPSRLRLSWTTFIPLVGNVSIVGLGEASILMISLL</sequence>
<dbReference type="GO" id="GO:0005737">
    <property type="term" value="C:cytoplasm"/>
    <property type="evidence" value="ECO:0007669"/>
    <property type="project" value="TreeGrafter"/>
</dbReference>
<protein>
    <recommendedName>
        <fullName evidence="4">Sterile alpha motif domain-containing protein 9-like</fullName>
    </recommendedName>
</protein>
<evidence type="ECO:0000313" key="3">
    <source>
        <dbReference type="Proteomes" id="UP001311232"/>
    </source>
</evidence>
<gene>
    <name evidence="2" type="ORF">CRENBAI_014233</name>
</gene>
<feature type="region of interest" description="Disordered" evidence="1">
    <location>
        <begin position="862"/>
        <end position="882"/>
    </location>
</feature>